<dbReference type="InterPro" id="IPR005545">
    <property type="entry name" value="YCII"/>
</dbReference>
<evidence type="ECO:0000256" key="1">
    <source>
        <dbReference type="ARBA" id="ARBA00007689"/>
    </source>
</evidence>
<dbReference type="PANTHER" id="PTHR35174">
    <property type="entry name" value="BLL7171 PROTEIN-RELATED"/>
    <property type="match status" value="1"/>
</dbReference>
<name>A0A5S5DAM3_9SPHI</name>
<evidence type="ECO:0000259" key="2">
    <source>
        <dbReference type="Pfam" id="PF03795"/>
    </source>
</evidence>
<sequence length="133" mass="14318">MSNLADLAHYTINDNESKMKEFMLLFRLPQQAGEDTVSEEGMKALSKKWENWVGGIAAQGKVVSAGPRLEPVGKVLKNGGVVTDGPFVEVREMLGGFLRIKAASLDEATTLAHGCPAIDQGGTVEVRPIMVYS</sequence>
<evidence type="ECO:0000313" key="4">
    <source>
        <dbReference type="Proteomes" id="UP000325105"/>
    </source>
</evidence>
<protein>
    <recommendedName>
        <fullName evidence="2">YCII-related domain-containing protein</fullName>
    </recommendedName>
</protein>
<accession>A0A5S5DAM3</accession>
<reference evidence="3 4" key="1">
    <citation type="submission" date="2019-07" db="EMBL/GenBank/DDBJ databases">
        <title>Genomic Encyclopedia of Archaeal and Bacterial Type Strains, Phase II (KMG-II): from individual species to whole genera.</title>
        <authorList>
            <person name="Goeker M."/>
        </authorList>
    </citation>
    <scope>NUCLEOTIDE SEQUENCE [LARGE SCALE GENOMIC DNA]</scope>
    <source>
        <strain evidence="3 4">DSM 18850</strain>
    </source>
</reference>
<dbReference type="AlphaFoldDB" id="A0A5S5DAM3"/>
<dbReference type="InterPro" id="IPR011008">
    <property type="entry name" value="Dimeric_a/b-barrel"/>
</dbReference>
<gene>
    <name evidence="3" type="ORF">BC792_11839</name>
</gene>
<keyword evidence="4" id="KW-1185">Reference proteome</keyword>
<dbReference type="Proteomes" id="UP000325105">
    <property type="component" value="Unassembled WGS sequence"/>
</dbReference>
<comment type="similarity">
    <text evidence="1">Belongs to the YciI family.</text>
</comment>
<proteinExistence type="inferred from homology"/>
<dbReference type="SUPFAM" id="SSF54909">
    <property type="entry name" value="Dimeric alpha+beta barrel"/>
    <property type="match status" value="1"/>
</dbReference>
<organism evidence="3 4">
    <name type="scientific">Sphingobacterium allocomposti</name>
    <dbReference type="NCBI Taxonomy" id="415956"/>
    <lineage>
        <taxon>Bacteria</taxon>
        <taxon>Pseudomonadati</taxon>
        <taxon>Bacteroidota</taxon>
        <taxon>Sphingobacteriia</taxon>
        <taxon>Sphingobacteriales</taxon>
        <taxon>Sphingobacteriaceae</taxon>
        <taxon>Sphingobacterium</taxon>
    </lineage>
</organism>
<evidence type="ECO:0000313" key="3">
    <source>
        <dbReference type="EMBL" id="TYP91792.1"/>
    </source>
</evidence>
<comment type="caution">
    <text evidence="3">The sequence shown here is derived from an EMBL/GenBank/DDBJ whole genome shotgun (WGS) entry which is preliminary data.</text>
</comment>
<dbReference type="EMBL" id="VNHX01000018">
    <property type="protein sequence ID" value="TYP91792.1"/>
    <property type="molecule type" value="Genomic_DNA"/>
</dbReference>
<feature type="domain" description="YCII-related" evidence="2">
    <location>
        <begin position="43"/>
        <end position="130"/>
    </location>
</feature>
<dbReference type="RefSeq" id="WP_246155052.1">
    <property type="nucleotide sequence ID" value="NZ_VNHX01000018.1"/>
</dbReference>
<dbReference type="Pfam" id="PF03795">
    <property type="entry name" value="YCII"/>
    <property type="match status" value="1"/>
</dbReference>
<dbReference type="PANTHER" id="PTHR35174:SF3">
    <property type="entry name" value="BLL7171 PROTEIN"/>
    <property type="match status" value="1"/>
</dbReference>
<dbReference type="Gene3D" id="3.30.70.1060">
    <property type="entry name" value="Dimeric alpha+beta barrel"/>
    <property type="match status" value="1"/>
</dbReference>